<dbReference type="RefSeq" id="WP_156097517.1">
    <property type="nucleotide sequence ID" value="NZ_JDUS01000001.1"/>
</dbReference>
<protein>
    <submittedName>
        <fullName evidence="2">Uncharacterized protein</fullName>
    </submittedName>
</protein>
<proteinExistence type="predicted"/>
<dbReference type="AlphaFoldDB" id="A0A086ZK98"/>
<reference evidence="2 3" key="1">
    <citation type="submission" date="2014-03" db="EMBL/GenBank/DDBJ databases">
        <title>Genomics of Bifidobacteria.</title>
        <authorList>
            <person name="Ventura M."/>
            <person name="Milani C."/>
            <person name="Lugli G.A."/>
        </authorList>
    </citation>
    <scope>NUCLEOTIDE SEQUENCE [LARGE SCALE GENOMIC DNA]</scope>
    <source>
        <strain evidence="2 3">DSM 22767</strain>
    </source>
</reference>
<feature type="transmembrane region" description="Helical" evidence="1">
    <location>
        <begin position="29"/>
        <end position="48"/>
    </location>
</feature>
<organism evidence="2 3">
    <name type="scientific">Bifidobacterium bohemicum DSM 22767</name>
    <dbReference type="NCBI Taxonomy" id="1437606"/>
    <lineage>
        <taxon>Bacteria</taxon>
        <taxon>Bacillati</taxon>
        <taxon>Actinomycetota</taxon>
        <taxon>Actinomycetes</taxon>
        <taxon>Bifidobacteriales</taxon>
        <taxon>Bifidobacteriaceae</taxon>
        <taxon>Bifidobacterium</taxon>
    </lineage>
</organism>
<dbReference type="EMBL" id="JGYP01000001">
    <property type="protein sequence ID" value="KFI46948.1"/>
    <property type="molecule type" value="Genomic_DNA"/>
</dbReference>
<comment type="caution">
    <text evidence="2">The sequence shown here is derived from an EMBL/GenBank/DDBJ whole genome shotgun (WGS) entry which is preliminary data.</text>
</comment>
<name>A0A086ZK98_9BIFI</name>
<keyword evidence="3" id="KW-1185">Reference proteome</keyword>
<evidence type="ECO:0000313" key="2">
    <source>
        <dbReference type="EMBL" id="KFI46948.1"/>
    </source>
</evidence>
<dbReference type="Proteomes" id="UP000029096">
    <property type="component" value="Unassembled WGS sequence"/>
</dbReference>
<sequence length="50" mass="4825">MNKTRIMSGIASIAAGVSGLVCALAAAPAWATGLLALAAGMFGLAGALHR</sequence>
<evidence type="ECO:0000256" key="1">
    <source>
        <dbReference type="SAM" id="Phobius"/>
    </source>
</evidence>
<gene>
    <name evidence="2" type="ORF">BBOH_0422</name>
</gene>
<evidence type="ECO:0000313" key="3">
    <source>
        <dbReference type="Proteomes" id="UP000029096"/>
    </source>
</evidence>
<accession>A0A086ZK98</accession>
<keyword evidence="1" id="KW-0812">Transmembrane</keyword>
<keyword evidence="1" id="KW-0472">Membrane</keyword>
<keyword evidence="1" id="KW-1133">Transmembrane helix</keyword>